<keyword evidence="2" id="KW-1185">Reference proteome</keyword>
<evidence type="ECO:0000313" key="2">
    <source>
        <dbReference type="Proteomes" id="UP000198432"/>
    </source>
</evidence>
<proteinExistence type="predicted"/>
<reference evidence="2" key="1">
    <citation type="submission" date="2017-06" db="EMBL/GenBank/DDBJ databases">
        <authorList>
            <person name="Varghese N."/>
            <person name="Submissions S."/>
        </authorList>
    </citation>
    <scope>NUCLEOTIDE SEQUENCE [LARGE SCALE GENOMIC DNA]</scope>
    <source>
        <strain evidence="2">NKM1</strain>
    </source>
</reference>
<dbReference type="AlphaFoldDB" id="A0A239K4R6"/>
<sequence>SFLPKKPALKLNIEPQFKNLLCLI</sequence>
<dbReference type="EMBL" id="FZOQ01000026">
    <property type="protein sequence ID" value="SNT12682.1"/>
    <property type="molecule type" value="Genomic_DNA"/>
</dbReference>
<organism evidence="1 2">
    <name type="scientific">Pontibacter ummariensis</name>
    <dbReference type="NCBI Taxonomy" id="1610492"/>
    <lineage>
        <taxon>Bacteria</taxon>
        <taxon>Pseudomonadati</taxon>
        <taxon>Bacteroidota</taxon>
        <taxon>Cytophagia</taxon>
        <taxon>Cytophagales</taxon>
        <taxon>Hymenobacteraceae</taxon>
        <taxon>Pontibacter</taxon>
    </lineage>
</organism>
<feature type="non-terminal residue" evidence="1">
    <location>
        <position position="1"/>
    </location>
</feature>
<gene>
    <name evidence="1" type="ORF">SAMN06296052_1261</name>
</gene>
<name>A0A239K4R6_9BACT</name>
<dbReference type="Proteomes" id="UP000198432">
    <property type="component" value="Unassembled WGS sequence"/>
</dbReference>
<protein>
    <submittedName>
        <fullName evidence="1">Uncharacterized protein</fullName>
    </submittedName>
</protein>
<accession>A0A239K4R6</accession>
<evidence type="ECO:0000313" key="1">
    <source>
        <dbReference type="EMBL" id="SNT12682.1"/>
    </source>
</evidence>